<proteinExistence type="inferred from homology"/>
<evidence type="ECO:0000256" key="1">
    <source>
        <dbReference type="ARBA" id="ARBA00004123"/>
    </source>
</evidence>
<dbReference type="Gene3D" id="3.70.10.10">
    <property type="match status" value="1"/>
</dbReference>
<keyword evidence="7" id="KW-1185">Reference proteome</keyword>
<accession>A0A1Y2DWJ0</accession>
<dbReference type="InterPro" id="IPR007150">
    <property type="entry name" value="HUS1/Mec3"/>
</dbReference>
<dbReference type="GO" id="GO:0031573">
    <property type="term" value="P:mitotic intra-S DNA damage checkpoint signaling"/>
    <property type="evidence" value="ECO:0007669"/>
    <property type="project" value="TreeGrafter"/>
</dbReference>
<gene>
    <name evidence="6" type="ORF">BCR35DRAFT_187561</name>
</gene>
<reference evidence="6 7" key="1">
    <citation type="submission" date="2016-07" db="EMBL/GenBank/DDBJ databases">
        <title>Pervasive Adenine N6-methylation of Active Genes in Fungi.</title>
        <authorList>
            <consortium name="DOE Joint Genome Institute"/>
            <person name="Mondo S.J."/>
            <person name="Dannebaum R.O."/>
            <person name="Kuo R.C."/>
            <person name="Labutti K."/>
            <person name="Haridas S."/>
            <person name="Kuo A."/>
            <person name="Salamov A."/>
            <person name="Ahrendt S.R."/>
            <person name="Lipzen A."/>
            <person name="Sullivan W."/>
            <person name="Andreopoulos W.B."/>
            <person name="Clum A."/>
            <person name="Lindquist E."/>
            <person name="Daum C."/>
            <person name="Ramamoorthy G.K."/>
            <person name="Gryganskyi A."/>
            <person name="Culley D."/>
            <person name="Magnuson J.K."/>
            <person name="James T.Y."/>
            <person name="O'Malley M.A."/>
            <person name="Stajich J.E."/>
            <person name="Spatafora J.W."/>
            <person name="Visel A."/>
            <person name="Grigoriev I.V."/>
        </authorList>
    </citation>
    <scope>NUCLEOTIDE SEQUENCE [LARGE SCALE GENOMIC DNA]</scope>
    <source>
        <strain evidence="6 7">62-1032</strain>
    </source>
</reference>
<dbReference type="SUPFAM" id="SSF55979">
    <property type="entry name" value="DNA clamp"/>
    <property type="match status" value="1"/>
</dbReference>
<dbReference type="InParanoid" id="A0A1Y2DWJ0"/>
<organism evidence="6 7">
    <name type="scientific">Leucosporidium creatinivorum</name>
    <dbReference type="NCBI Taxonomy" id="106004"/>
    <lineage>
        <taxon>Eukaryota</taxon>
        <taxon>Fungi</taxon>
        <taxon>Dikarya</taxon>
        <taxon>Basidiomycota</taxon>
        <taxon>Pucciniomycotina</taxon>
        <taxon>Microbotryomycetes</taxon>
        <taxon>Leucosporidiales</taxon>
        <taxon>Leucosporidium</taxon>
    </lineage>
</organism>
<comment type="subcellular location">
    <subcellularLocation>
        <location evidence="1">Nucleus</location>
    </subcellularLocation>
</comment>
<dbReference type="AlphaFoldDB" id="A0A1Y2DWJ0"/>
<evidence type="ECO:0000256" key="5">
    <source>
        <dbReference type="SAM" id="MobiDB-lite"/>
    </source>
</evidence>
<dbReference type="Pfam" id="PF04005">
    <property type="entry name" value="Hus1"/>
    <property type="match status" value="1"/>
</dbReference>
<dbReference type="PANTHER" id="PTHR12900">
    <property type="entry name" value="MITOTIC AND DNA DAMAGE CHECKPOINT PROTEIN HUS1"/>
    <property type="match status" value="1"/>
</dbReference>
<dbReference type="InterPro" id="IPR046938">
    <property type="entry name" value="DNA_clamp_sf"/>
</dbReference>
<sequence>MRFRAEITNPSSFSRLIGSLTPLSKLATLKLKPDTVHLVCLSDGSAGCVQVWSQIAVSSIFDVESFRLESNNNNEIYLEISTDALSRALKSAGGATQVIIKLAKKGGLGPQGTGKGAHPVLTLAITSASRAGRSLEITQDVGVKVKKQAEVDAMKEPLCPTPDVNILLPPLSTLRTVCDRLKTISSTITISANRRGEFRLRAESDEANVETEWRGLKHPEAGPDDEPPSQPLPSPSTFHSVTVDAKNLLKFLASYSIASTTIACVCADHCAIFYVYIGDAKDNLQGGVLTFFVPAVSRDGDDD</sequence>
<dbReference type="OrthoDB" id="337750at2759"/>
<evidence type="ECO:0000313" key="7">
    <source>
        <dbReference type="Proteomes" id="UP000193467"/>
    </source>
</evidence>
<comment type="caution">
    <text evidence="6">The sequence shown here is derived from an EMBL/GenBank/DDBJ whole genome shotgun (WGS) entry which is preliminary data.</text>
</comment>
<dbReference type="GO" id="GO:0000723">
    <property type="term" value="P:telomere maintenance"/>
    <property type="evidence" value="ECO:0007669"/>
    <property type="project" value="TreeGrafter"/>
</dbReference>
<dbReference type="PANTHER" id="PTHR12900:SF0">
    <property type="entry name" value="CHECKPOINT PROTEIN"/>
    <property type="match status" value="1"/>
</dbReference>
<dbReference type="Proteomes" id="UP000193467">
    <property type="component" value="Unassembled WGS sequence"/>
</dbReference>
<dbReference type="GO" id="GO:0035861">
    <property type="term" value="C:site of double-strand break"/>
    <property type="evidence" value="ECO:0007669"/>
    <property type="project" value="TreeGrafter"/>
</dbReference>
<keyword evidence="3" id="KW-0539">Nucleus</keyword>
<dbReference type="PIRSF" id="PIRSF011312">
    <property type="entry name" value="Cell_cycle_HUS1"/>
    <property type="match status" value="1"/>
</dbReference>
<protein>
    <recommendedName>
        <fullName evidence="4">Checkpoint protein</fullName>
    </recommendedName>
</protein>
<dbReference type="GO" id="GO:0006289">
    <property type="term" value="P:nucleotide-excision repair"/>
    <property type="evidence" value="ECO:0007669"/>
    <property type="project" value="TreeGrafter"/>
</dbReference>
<feature type="region of interest" description="Disordered" evidence="5">
    <location>
        <begin position="209"/>
        <end position="237"/>
    </location>
</feature>
<evidence type="ECO:0000256" key="2">
    <source>
        <dbReference type="ARBA" id="ARBA00005563"/>
    </source>
</evidence>
<dbReference type="EMBL" id="MCGR01000068">
    <property type="protein sequence ID" value="ORY63660.1"/>
    <property type="molecule type" value="Genomic_DNA"/>
</dbReference>
<dbReference type="GO" id="GO:0000724">
    <property type="term" value="P:double-strand break repair via homologous recombination"/>
    <property type="evidence" value="ECO:0007669"/>
    <property type="project" value="TreeGrafter"/>
</dbReference>
<feature type="compositionally biased region" description="Basic and acidic residues" evidence="5">
    <location>
        <begin position="211"/>
        <end position="221"/>
    </location>
</feature>
<dbReference type="GO" id="GO:0044778">
    <property type="term" value="P:meiotic DNA integrity checkpoint signaling"/>
    <property type="evidence" value="ECO:0007669"/>
    <property type="project" value="TreeGrafter"/>
</dbReference>
<dbReference type="GO" id="GO:0030896">
    <property type="term" value="C:checkpoint clamp complex"/>
    <property type="evidence" value="ECO:0007669"/>
    <property type="project" value="InterPro"/>
</dbReference>
<dbReference type="GO" id="GO:0033314">
    <property type="term" value="P:mitotic DNA replication checkpoint signaling"/>
    <property type="evidence" value="ECO:0007669"/>
    <property type="project" value="TreeGrafter"/>
</dbReference>
<comment type="similarity">
    <text evidence="2 4">Belongs to the HUS1 family.</text>
</comment>
<name>A0A1Y2DWJ0_9BASI</name>
<evidence type="ECO:0000256" key="3">
    <source>
        <dbReference type="ARBA" id="ARBA00023242"/>
    </source>
</evidence>
<dbReference type="FunCoup" id="A0A1Y2DWJ0">
    <property type="interactions" value="325"/>
</dbReference>
<dbReference type="GO" id="GO:0005730">
    <property type="term" value="C:nucleolus"/>
    <property type="evidence" value="ECO:0007669"/>
    <property type="project" value="InterPro"/>
</dbReference>
<evidence type="ECO:0000256" key="4">
    <source>
        <dbReference type="PIRNR" id="PIRNR011312"/>
    </source>
</evidence>
<dbReference type="InterPro" id="IPR016580">
    <property type="entry name" value="HUS1"/>
</dbReference>
<evidence type="ECO:0000313" key="6">
    <source>
        <dbReference type="EMBL" id="ORY63660.1"/>
    </source>
</evidence>
<dbReference type="STRING" id="106004.A0A1Y2DWJ0"/>